<dbReference type="GO" id="GO:0004075">
    <property type="term" value="F:biotin carboxylase activity"/>
    <property type="evidence" value="ECO:0007669"/>
    <property type="project" value="UniProtKB-EC"/>
</dbReference>
<accession>Q5P8S2</accession>
<dbReference type="AlphaFoldDB" id="Q5P8S2"/>
<dbReference type="eggNOG" id="COG0439">
    <property type="taxonomic scope" value="Bacteria"/>
</dbReference>
<evidence type="ECO:0000313" key="10">
    <source>
        <dbReference type="EMBL" id="CAI06287.1"/>
    </source>
</evidence>
<dbReference type="PANTHER" id="PTHR48095">
    <property type="entry name" value="PYRUVATE CARBOXYLASE SUBUNIT A"/>
    <property type="match status" value="1"/>
</dbReference>
<dbReference type="RefSeq" id="WP_011236024.1">
    <property type="nucleotide sequence ID" value="NC_006513.1"/>
</dbReference>
<evidence type="ECO:0000256" key="1">
    <source>
        <dbReference type="ARBA" id="ARBA00003761"/>
    </source>
</evidence>
<keyword evidence="11" id="KW-1185">Reference proteome</keyword>
<dbReference type="Gene3D" id="3.30.470.20">
    <property type="entry name" value="ATP-grasp fold, B domain"/>
    <property type="match status" value="1"/>
</dbReference>
<dbReference type="EC" id="6.3.4.14" evidence="2"/>
<evidence type="ECO:0000256" key="6">
    <source>
        <dbReference type="ARBA" id="ARBA00048600"/>
    </source>
</evidence>
<evidence type="ECO:0000313" key="11">
    <source>
        <dbReference type="Proteomes" id="UP000006552"/>
    </source>
</evidence>
<gene>
    <name evidence="10" type="primary">xccC</name>
    <name evidence="10" type="ORF">ebA316</name>
</gene>
<dbReference type="Pfam" id="PF02785">
    <property type="entry name" value="Biotin_carb_C"/>
    <property type="match status" value="1"/>
</dbReference>
<dbReference type="PANTHER" id="PTHR48095:SF2">
    <property type="entry name" value="BIOTIN CARBOXYLASE, CHLOROPLASTIC"/>
    <property type="match status" value="1"/>
</dbReference>
<dbReference type="SMART" id="SM00878">
    <property type="entry name" value="Biotin_carb_C"/>
    <property type="match status" value="1"/>
</dbReference>
<evidence type="ECO:0000259" key="8">
    <source>
        <dbReference type="PROSITE" id="PS50975"/>
    </source>
</evidence>
<evidence type="ECO:0000256" key="7">
    <source>
        <dbReference type="PROSITE-ProRule" id="PRU00409"/>
    </source>
</evidence>
<dbReference type="SUPFAM" id="SSF56059">
    <property type="entry name" value="Glutathione synthetase ATP-binding domain-like"/>
    <property type="match status" value="1"/>
</dbReference>
<dbReference type="InterPro" id="IPR011764">
    <property type="entry name" value="Biotin_carboxylation_dom"/>
</dbReference>
<dbReference type="InterPro" id="IPR011054">
    <property type="entry name" value="Rudment_hybrid_motif"/>
</dbReference>
<dbReference type="OrthoDB" id="9803706at2"/>
<dbReference type="Pfam" id="PF02786">
    <property type="entry name" value="CPSase_L_D2"/>
    <property type="match status" value="1"/>
</dbReference>
<keyword evidence="5 7" id="KW-0067">ATP-binding</keyword>
<dbReference type="SUPFAM" id="SSF51246">
    <property type="entry name" value="Rudiment single hybrid motif"/>
    <property type="match status" value="1"/>
</dbReference>
<sequence length="460" mass="49801">MTIRRILIANRGEIAVRIVRTCQRLGIVTVLAASEADLDSQAARLADQTICIGPPKSSASYLSVDAVVGAALAAKVDAIHPGYGFLSENQRLAQACSAVGIIFIGPTEAQLDAVGDKLKARSHALAAGLPVVPGGEVDSVEDARALAEKTGWPILIKAVSGGGGRGMKLVHEPDQLAATIELAMAEAHASFGDPRVYLERYVASGRHVEVQVLGDGENVIHLGTRDCSIQRRYQKLVEEAPAPNLRDGLRADMHCAAITFAKHLEYRGLGTVELLVDCERDTFYFLEMNARIQVEHPVTEAICGLDLVAEQIAVAEGKPLRLTQDDVHLTGHAIECRINAEDWTQDFRPSPGTVSRAVFPLGEGVRVDTHIQTGARVPPFYDSLLAKLIVHGTDRTQALERLRHALAQCVISGVSTNLPMHVELMQQEEFARGGVNTAYFPWFLENRATALRDQRVAKGN</sequence>
<keyword evidence="4 7" id="KW-0547">Nucleotide-binding</keyword>
<evidence type="ECO:0000259" key="9">
    <source>
        <dbReference type="PROSITE" id="PS50979"/>
    </source>
</evidence>
<dbReference type="PROSITE" id="PS50975">
    <property type="entry name" value="ATP_GRASP"/>
    <property type="match status" value="1"/>
</dbReference>
<organism evidence="10 11">
    <name type="scientific">Aromatoleum aromaticum (strain DSM 19018 / LMG 30748 / EbN1)</name>
    <name type="common">Azoarcus sp. (strain EbN1)</name>
    <dbReference type="NCBI Taxonomy" id="76114"/>
    <lineage>
        <taxon>Bacteria</taxon>
        <taxon>Pseudomonadati</taxon>
        <taxon>Pseudomonadota</taxon>
        <taxon>Betaproteobacteria</taxon>
        <taxon>Rhodocyclales</taxon>
        <taxon>Rhodocyclaceae</taxon>
        <taxon>Aromatoleum</taxon>
    </lineage>
</organism>
<dbReference type="InterPro" id="IPR005481">
    <property type="entry name" value="BC-like_N"/>
</dbReference>
<comment type="catalytic activity">
    <reaction evidence="6">
        <text>N(6)-biotinyl-L-lysyl-[protein] + hydrogencarbonate + ATP = N(6)-carboxybiotinyl-L-lysyl-[protein] + ADP + phosphate + H(+)</text>
        <dbReference type="Rhea" id="RHEA:13501"/>
        <dbReference type="Rhea" id="RHEA-COMP:10505"/>
        <dbReference type="Rhea" id="RHEA-COMP:10506"/>
        <dbReference type="ChEBI" id="CHEBI:15378"/>
        <dbReference type="ChEBI" id="CHEBI:17544"/>
        <dbReference type="ChEBI" id="CHEBI:30616"/>
        <dbReference type="ChEBI" id="CHEBI:43474"/>
        <dbReference type="ChEBI" id="CHEBI:83144"/>
        <dbReference type="ChEBI" id="CHEBI:83145"/>
        <dbReference type="ChEBI" id="CHEBI:456216"/>
        <dbReference type="EC" id="6.3.4.14"/>
    </reaction>
</comment>
<dbReference type="PROSITE" id="PS50979">
    <property type="entry name" value="BC"/>
    <property type="match status" value="1"/>
</dbReference>
<dbReference type="SMR" id="Q5P8S2"/>
<dbReference type="NCBIfam" id="NF006367">
    <property type="entry name" value="PRK08591.1"/>
    <property type="match status" value="1"/>
</dbReference>
<protein>
    <recommendedName>
        <fullName evidence="2">biotin carboxylase</fullName>
        <ecNumber evidence="2">6.3.4.14</ecNumber>
    </recommendedName>
</protein>
<dbReference type="GO" id="GO:0005524">
    <property type="term" value="F:ATP binding"/>
    <property type="evidence" value="ECO:0007669"/>
    <property type="project" value="UniProtKB-UniRule"/>
</dbReference>
<dbReference type="InterPro" id="IPR005482">
    <property type="entry name" value="Biotin_COase_C"/>
</dbReference>
<evidence type="ECO:0000256" key="4">
    <source>
        <dbReference type="ARBA" id="ARBA00022741"/>
    </source>
</evidence>
<dbReference type="InterPro" id="IPR011761">
    <property type="entry name" value="ATP-grasp"/>
</dbReference>
<dbReference type="HOGENOM" id="CLU_000395_3_2_4"/>
<dbReference type="STRING" id="76114.ebA316"/>
<dbReference type="SUPFAM" id="SSF52440">
    <property type="entry name" value="PreATP-grasp domain"/>
    <property type="match status" value="1"/>
</dbReference>
<reference evidence="10 11" key="1">
    <citation type="journal article" date="2005" name="Arch. Microbiol.">
        <title>The genome sequence of an anaerobic aromatic-degrading denitrifying bacterium, strain EbN1.</title>
        <authorList>
            <person name="Rabus R."/>
            <person name="Kube M."/>
            <person name="Heider J."/>
            <person name="Beck A."/>
            <person name="Heitmann K."/>
            <person name="Widdel F."/>
            <person name="Reinhardt R."/>
        </authorList>
    </citation>
    <scope>NUCLEOTIDE SEQUENCE [LARGE SCALE GENOMIC DNA]</scope>
    <source>
        <strain evidence="10 11">EbN1</strain>
    </source>
</reference>
<dbReference type="EMBL" id="CR555306">
    <property type="protein sequence ID" value="CAI06287.1"/>
    <property type="molecule type" value="Genomic_DNA"/>
</dbReference>
<keyword evidence="3 10" id="KW-0436">Ligase</keyword>
<dbReference type="KEGG" id="eba:ebA316"/>
<proteinExistence type="predicted"/>
<dbReference type="PROSITE" id="PS00867">
    <property type="entry name" value="CPSASE_2"/>
    <property type="match status" value="1"/>
</dbReference>
<dbReference type="Proteomes" id="UP000006552">
    <property type="component" value="Chromosome"/>
</dbReference>
<name>Q5P8S2_AROAE</name>
<dbReference type="Pfam" id="PF00289">
    <property type="entry name" value="Biotin_carb_N"/>
    <property type="match status" value="1"/>
</dbReference>
<evidence type="ECO:0000256" key="2">
    <source>
        <dbReference type="ARBA" id="ARBA00013263"/>
    </source>
</evidence>
<evidence type="ECO:0000256" key="3">
    <source>
        <dbReference type="ARBA" id="ARBA00022598"/>
    </source>
</evidence>
<dbReference type="GO" id="GO:0046872">
    <property type="term" value="F:metal ion binding"/>
    <property type="evidence" value="ECO:0007669"/>
    <property type="project" value="InterPro"/>
</dbReference>
<feature type="domain" description="ATP-grasp" evidence="8">
    <location>
        <begin position="121"/>
        <end position="316"/>
    </location>
</feature>
<dbReference type="InterPro" id="IPR005479">
    <property type="entry name" value="CPAse_ATP-bd"/>
</dbReference>
<dbReference type="BioCyc" id="MetaCyc:MONOMER-14373"/>
<dbReference type="InterPro" id="IPR051602">
    <property type="entry name" value="ACC_Biotin_Carboxylase"/>
</dbReference>
<dbReference type="InterPro" id="IPR016185">
    <property type="entry name" value="PreATP-grasp_dom_sf"/>
</dbReference>
<comment type="function">
    <text evidence="1">This protein is a component of the acetyl coenzyme A carboxylase complex; first, biotin carboxylase catalyzes the carboxylation of the carrier protein and then the transcarboxylase transfers the carboxyl group to form malonyl-CoA.</text>
</comment>
<evidence type="ECO:0000256" key="5">
    <source>
        <dbReference type="ARBA" id="ARBA00022840"/>
    </source>
</evidence>
<feature type="domain" description="Biotin carboxylation" evidence="9">
    <location>
        <begin position="2"/>
        <end position="445"/>
    </location>
</feature>